<proteinExistence type="predicted"/>
<evidence type="ECO:0000313" key="3">
    <source>
        <dbReference type="Proteomes" id="UP001060012"/>
    </source>
</evidence>
<keyword evidence="3" id="KW-1185">Reference proteome</keyword>
<feature type="transmembrane region" description="Helical" evidence="1">
    <location>
        <begin position="34"/>
        <end position="53"/>
    </location>
</feature>
<dbReference type="EMBL" id="CP100595">
    <property type="protein sequence ID" value="UTJ05260.1"/>
    <property type="molecule type" value="Genomic_DNA"/>
</dbReference>
<feature type="transmembrane region" description="Helical" evidence="1">
    <location>
        <begin position="6"/>
        <end position="27"/>
    </location>
</feature>
<evidence type="ECO:0000313" key="2">
    <source>
        <dbReference type="EMBL" id="UTJ05260.1"/>
    </source>
</evidence>
<accession>A0ABY5E2A6</accession>
<dbReference type="PANTHER" id="PTHR33507:SF3">
    <property type="entry name" value="INNER MEMBRANE PROTEIN YBBJ"/>
    <property type="match status" value="1"/>
</dbReference>
<dbReference type="Proteomes" id="UP001060012">
    <property type="component" value="Chromosome"/>
</dbReference>
<organism evidence="2 3">
    <name type="scientific">Arcobacter roscoffensis</name>
    <dbReference type="NCBI Taxonomy" id="2961520"/>
    <lineage>
        <taxon>Bacteria</taxon>
        <taxon>Pseudomonadati</taxon>
        <taxon>Campylobacterota</taxon>
        <taxon>Epsilonproteobacteria</taxon>
        <taxon>Campylobacterales</taxon>
        <taxon>Arcobacteraceae</taxon>
        <taxon>Arcobacter</taxon>
    </lineage>
</organism>
<gene>
    <name evidence="2" type="ORF">NJU99_08245</name>
</gene>
<reference evidence="2" key="1">
    <citation type="submission" date="2022-07" db="EMBL/GenBank/DDBJ databases">
        <title>Arcobacter roscoffensis sp. nov., a marine bacterium isolated from coastal seawater collected from Roscoff, France.</title>
        <authorList>
            <person name="Pascual J."/>
            <person name="Lepeaux C."/>
            <person name="Methner A."/>
            <person name="Overmann J."/>
        </authorList>
    </citation>
    <scope>NUCLEOTIDE SEQUENCE</scope>
    <source>
        <strain evidence="2">ARW1-2F2</strain>
    </source>
</reference>
<protein>
    <submittedName>
        <fullName evidence="2">Nodulation efficiency protein D</fullName>
    </submittedName>
</protein>
<keyword evidence="1" id="KW-1133">Transmembrane helix</keyword>
<feature type="transmembrane region" description="Helical" evidence="1">
    <location>
        <begin position="59"/>
        <end position="76"/>
    </location>
</feature>
<dbReference type="RefSeq" id="WP_254575441.1">
    <property type="nucleotide sequence ID" value="NZ_CP100595.1"/>
</dbReference>
<dbReference type="PANTHER" id="PTHR33507">
    <property type="entry name" value="INNER MEMBRANE PROTEIN YBBJ"/>
    <property type="match status" value="1"/>
</dbReference>
<keyword evidence="1" id="KW-0812">Transmembrane</keyword>
<name>A0ABY5E2A6_9BACT</name>
<dbReference type="InterPro" id="IPR052165">
    <property type="entry name" value="Membrane_assoc_protease"/>
</dbReference>
<evidence type="ECO:0000256" key="1">
    <source>
        <dbReference type="SAM" id="Phobius"/>
    </source>
</evidence>
<keyword evidence="1" id="KW-0472">Membrane</keyword>
<sequence length="149" mass="17019">MEIQTTMLLDVINPYILLGIGVVLIGLEAVIASFILIWFGLGFLITAFISLAFDFNDGVWQLASVSIISLLFILVLRKKVLEKFLDSTEKVNDNYLQEGGIGQIKNQKVFFKGTYWEIDSDIDEKEFEEGEKIEVIKTYRNFAKITKKK</sequence>